<proteinExistence type="predicted"/>
<evidence type="ECO:0000313" key="1">
    <source>
        <dbReference type="EMBL" id="QIB64691.1"/>
    </source>
</evidence>
<reference evidence="1 2" key="1">
    <citation type="submission" date="2020-02" db="EMBL/GenBank/DDBJ databases">
        <title>Genome sequencing for Kineobactrum sp. M2.</title>
        <authorList>
            <person name="Park S.-J."/>
        </authorList>
    </citation>
    <scope>NUCLEOTIDE SEQUENCE [LARGE SCALE GENOMIC DNA]</scope>
    <source>
        <strain evidence="1 2">M2</strain>
    </source>
</reference>
<dbReference type="Gene3D" id="2.60.120.200">
    <property type="match status" value="1"/>
</dbReference>
<sequence>MDSSLDCSTFRSLGQSKNLVVGPDKNALLVFDLPEEEAADLTSATLILAPSRFFGRSMEIAVFSTQPPWAQENAAREDGLASRYPGDRGIGDDSQVLFHSGFEERDWLQHWHQMTRGEMSVVTKDEGNAFQPISGPALKTTLKQGENMALNLRYLFAKHHAEEPEEIYFRYYLRFGDNWSPDLDGGKLPGLAGPTARRAGECVSRMAATAGR</sequence>
<keyword evidence="2" id="KW-1185">Reference proteome</keyword>
<name>A0A6C0TY20_9GAMM</name>
<dbReference type="Proteomes" id="UP000477680">
    <property type="component" value="Chromosome"/>
</dbReference>
<gene>
    <name evidence="1" type="ORF">G3T16_04065</name>
</gene>
<evidence type="ECO:0000313" key="2">
    <source>
        <dbReference type="Proteomes" id="UP000477680"/>
    </source>
</evidence>
<dbReference type="RefSeq" id="WP_163493941.1">
    <property type="nucleotide sequence ID" value="NZ_CP048711.1"/>
</dbReference>
<protein>
    <submittedName>
        <fullName evidence="1">Uncharacterized protein</fullName>
    </submittedName>
</protein>
<dbReference type="AlphaFoldDB" id="A0A6C0TY20"/>
<accession>A0A6C0TY20</accession>
<dbReference type="KEGG" id="kim:G3T16_04065"/>
<organism evidence="1 2">
    <name type="scientific">Kineobactrum salinum</name>
    <dbReference type="NCBI Taxonomy" id="2708301"/>
    <lineage>
        <taxon>Bacteria</taxon>
        <taxon>Pseudomonadati</taxon>
        <taxon>Pseudomonadota</taxon>
        <taxon>Gammaproteobacteria</taxon>
        <taxon>Cellvibrionales</taxon>
        <taxon>Halieaceae</taxon>
        <taxon>Kineobactrum</taxon>
    </lineage>
</organism>
<dbReference type="EMBL" id="CP048711">
    <property type="protein sequence ID" value="QIB64691.1"/>
    <property type="molecule type" value="Genomic_DNA"/>
</dbReference>